<gene>
    <name evidence="2" type="primary">LOC110797430</name>
</gene>
<protein>
    <submittedName>
        <fullName evidence="2">Ribosomal protein S1, mitochondrial-like</fullName>
    </submittedName>
</protein>
<dbReference type="AlphaFoldDB" id="A0A9R0IZ67"/>
<proteinExistence type="predicted"/>
<dbReference type="Proteomes" id="UP000813463">
    <property type="component" value="Chromosome 4"/>
</dbReference>
<keyword evidence="1" id="KW-1185">Reference proteome</keyword>
<reference evidence="2" key="2">
    <citation type="submission" date="2025-08" db="UniProtKB">
        <authorList>
            <consortium name="RefSeq"/>
        </authorList>
    </citation>
    <scope>IDENTIFICATION</scope>
    <source>
        <tissue evidence="2">Leaf</tissue>
    </source>
</reference>
<dbReference type="GeneID" id="110797430"/>
<name>A0A9R0IZ67_SPIOL</name>
<dbReference type="OrthoDB" id="1702147at2759"/>
<dbReference type="RefSeq" id="XP_021858239.1">
    <property type="nucleotide sequence ID" value="XM_022002547.2"/>
</dbReference>
<sequence>MSRLLELSRRVTPASLLKPTLPPPISTTSSSAFSTVLHHQNSNLLSHHGLAIGAMDSKPSQSPNILPRNAGKSRLYSSASEYSGPKHSAYMNQLYPKSNSSFKLSSGNSLQANIVRLSEEVFLVDSGIGTPRICLQDELIGVKNKEKIRFENRVGFLDLVTGESHINKQILERFFIDLVAGDSTAKERATERFNDLVGGSADVNAVAAGEPLLVLPRRYRQKRAWMELKNKYRSNSNVKGFIVGKIRGGYSVAIAGFVAFLPFRSRSTSLRKDLFLIEKINLKNGNIVVA</sequence>
<accession>A0A9R0IZ67</accession>
<evidence type="ECO:0000313" key="1">
    <source>
        <dbReference type="Proteomes" id="UP000813463"/>
    </source>
</evidence>
<reference evidence="1" key="1">
    <citation type="journal article" date="2021" name="Nat. Commun.">
        <title>Genomic analyses provide insights into spinach domestication and the genetic basis of agronomic traits.</title>
        <authorList>
            <person name="Cai X."/>
            <person name="Sun X."/>
            <person name="Xu C."/>
            <person name="Sun H."/>
            <person name="Wang X."/>
            <person name="Ge C."/>
            <person name="Zhang Z."/>
            <person name="Wang Q."/>
            <person name="Fei Z."/>
            <person name="Jiao C."/>
            <person name="Wang Q."/>
        </authorList>
    </citation>
    <scope>NUCLEOTIDE SEQUENCE [LARGE SCALE GENOMIC DNA]</scope>
    <source>
        <strain evidence="1">cv. Varoflay</strain>
    </source>
</reference>
<dbReference type="KEGG" id="soe:110797430"/>
<evidence type="ECO:0000313" key="2">
    <source>
        <dbReference type="RefSeq" id="XP_021858239.1"/>
    </source>
</evidence>
<organism evidence="1 2">
    <name type="scientific">Spinacia oleracea</name>
    <name type="common">Spinach</name>
    <dbReference type="NCBI Taxonomy" id="3562"/>
    <lineage>
        <taxon>Eukaryota</taxon>
        <taxon>Viridiplantae</taxon>
        <taxon>Streptophyta</taxon>
        <taxon>Embryophyta</taxon>
        <taxon>Tracheophyta</taxon>
        <taxon>Spermatophyta</taxon>
        <taxon>Magnoliopsida</taxon>
        <taxon>eudicotyledons</taxon>
        <taxon>Gunneridae</taxon>
        <taxon>Pentapetalae</taxon>
        <taxon>Caryophyllales</taxon>
        <taxon>Chenopodiaceae</taxon>
        <taxon>Chenopodioideae</taxon>
        <taxon>Anserineae</taxon>
        <taxon>Spinacia</taxon>
    </lineage>
</organism>